<keyword evidence="6" id="KW-1185">Reference proteome</keyword>
<name>A0ABS8P730_9PSEU</name>
<reference evidence="5 6" key="1">
    <citation type="submission" date="2021-11" db="EMBL/GenBank/DDBJ databases">
        <title>Draft genome sequence of Actinomycetospora sp. SF1 isolated from the rhizosphere soil.</title>
        <authorList>
            <person name="Duangmal K."/>
            <person name="Chantavorakit T."/>
        </authorList>
    </citation>
    <scope>NUCLEOTIDE SEQUENCE [LARGE SCALE GENOMIC DNA]</scope>
    <source>
        <strain evidence="5 6">TBRC 5722</strain>
    </source>
</reference>
<dbReference type="Pfam" id="PF14011">
    <property type="entry name" value="ESX-1_EspG"/>
    <property type="match status" value="1"/>
</dbReference>
<dbReference type="EMBL" id="JAJNDB010000002">
    <property type="protein sequence ID" value="MCD2194067.1"/>
    <property type="molecule type" value="Genomic_DNA"/>
</dbReference>
<dbReference type="InterPro" id="IPR025734">
    <property type="entry name" value="EspG"/>
</dbReference>
<dbReference type="RefSeq" id="WP_230733615.1">
    <property type="nucleotide sequence ID" value="NZ_JAJNDB010000002.1"/>
</dbReference>
<organism evidence="5 6">
    <name type="scientific">Actinomycetospora endophytica</name>
    <dbReference type="NCBI Taxonomy" id="2291215"/>
    <lineage>
        <taxon>Bacteria</taxon>
        <taxon>Bacillati</taxon>
        <taxon>Actinomycetota</taxon>
        <taxon>Actinomycetes</taxon>
        <taxon>Pseudonocardiales</taxon>
        <taxon>Pseudonocardiaceae</taxon>
        <taxon>Actinomycetospora</taxon>
    </lineage>
</organism>
<sequence length="263" mass="27201">MTAPVPEVPARRLRLDRDAFLAAWRHLRLGDRPPLLDVPDHGATLSARDAADRAALAALQTRGLARTGGPGTPPVPIGDLADALAVLARPEVDVDLRCWDGPSAVARHGYAAVSGQLAVVVEPDADRGGLVLDLASRGASATTPGAAVGVLAAGLLARLPDDPALPGVPMTVPAAALFGDRPVHDLAPAVAHRLAALRADPPRRQMQLGAALYRGAGRHRVGPLTVVDTVAGRIVVEVVGSDAHVVPADRVRIAHEIQRRAGT</sequence>
<keyword evidence="4" id="KW-0143">Chaperone</keyword>
<evidence type="ECO:0000313" key="5">
    <source>
        <dbReference type="EMBL" id="MCD2194067.1"/>
    </source>
</evidence>
<evidence type="ECO:0000256" key="3">
    <source>
        <dbReference type="ARBA" id="ARBA00022490"/>
    </source>
</evidence>
<evidence type="ECO:0000256" key="2">
    <source>
        <dbReference type="ARBA" id="ARBA00006411"/>
    </source>
</evidence>
<evidence type="ECO:0000256" key="4">
    <source>
        <dbReference type="ARBA" id="ARBA00023186"/>
    </source>
</evidence>
<comment type="caution">
    <text evidence="5">The sequence shown here is derived from an EMBL/GenBank/DDBJ whole genome shotgun (WGS) entry which is preliminary data.</text>
</comment>
<protein>
    <submittedName>
        <fullName evidence="5">ESX secretion-associated protein EspG</fullName>
    </submittedName>
</protein>
<comment type="similarity">
    <text evidence="2">Belongs to the EspG family.</text>
</comment>
<comment type="subcellular location">
    <subcellularLocation>
        <location evidence="1">Cytoplasm</location>
    </subcellularLocation>
</comment>
<evidence type="ECO:0000256" key="1">
    <source>
        <dbReference type="ARBA" id="ARBA00004496"/>
    </source>
</evidence>
<evidence type="ECO:0000313" key="6">
    <source>
        <dbReference type="Proteomes" id="UP001199469"/>
    </source>
</evidence>
<keyword evidence="3" id="KW-0963">Cytoplasm</keyword>
<accession>A0ABS8P730</accession>
<dbReference type="Proteomes" id="UP001199469">
    <property type="component" value="Unassembled WGS sequence"/>
</dbReference>
<gene>
    <name evidence="5" type="ORF">LQ327_11840</name>
</gene>
<proteinExistence type="inferred from homology"/>
<dbReference type="PROSITE" id="PS50007">
    <property type="entry name" value="PIPLC_X_DOMAIN"/>
    <property type="match status" value="1"/>
</dbReference>